<evidence type="ECO:0000256" key="6">
    <source>
        <dbReference type="RuleBase" id="RU367155"/>
    </source>
</evidence>
<keyword evidence="3 6" id="KW-0238">DNA-binding</keyword>
<gene>
    <name evidence="8" type="ORF">K443DRAFT_676702</name>
</gene>
<evidence type="ECO:0000256" key="4">
    <source>
        <dbReference type="ARBA" id="ARBA00023163"/>
    </source>
</evidence>
<keyword evidence="2 6" id="KW-0805">Transcription regulation</keyword>
<evidence type="ECO:0000313" key="9">
    <source>
        <dbReference type="Proteomes" id="UP000054477"/>
    </source>
</evidence>
<proteinExistence type="inferred from homology"/>
<dbReference type="InterPro" id="IPR001289">
    <property type="entry name" value="NFYA"/>
</dbReference>
<evidence type="ECO:0000313" key="8">
    <source>
        <dbReference type="EMBL" id="KIK03527.1"/>
    </source>
</evidence>
<keyword evidence="5 6" id="KW-0539">Nucleus</keyword>
<keyword evidence="9" id="KW-1185">Reference proteome</keyword>
<accession>A0A0C9Y0N9</accession>
<sequence length="290" mass="32457">MQANLVHDQHDLGNALDNAHNAHDPDHNQDPLYTPFPYNLFPNPHDVNHIDEEPLYVNAKQYFRILKRRVARTRLEELHRLSRQRKPYLHESRHKHAMRRPRGPGGRFLTADEIAAQNVTALAHPVPSASNDNDHDMDEGDDLKLDGLNPPPDPMSVINLNYRHHLSLSEPISQQPPTHHSHVASHSLSIHPPHQAPTMYPHKATLSTSSSVISAPGTINTAPVTLSAPYSTAVQMHHVPHPHAHARHHHLNITSYPQSLYPPDSPSTNTDREHPTQVMIQFGAAGSPSI</sequence>
<comment type="subcellular location">
    <subcellularLocation>
        <location evidence="1 6">Nucleus</location>
    </subcellularLocation>
</comment>
<reference evidence="9" key="2">
    <citation type="submission" date="2015-01" db="EMBL/GenBank/DDBJ databases">
        <title>Evolutionary Origins and Diversification of the Mycorrhizal Mutualists.</title>
        <authorList>
            <consortium name="DOE Joint Genome Institute"/>
            <consortium name="Mycorrhizal Genomics Consortium"/>
            <person name="Kohler A."/>
            <person name="Kuo A."/>
            <person name="Nagy L.G."/>
            <person name="Floudas D."/>
            <person name="Copeland A."/>
            <person name="Barry K.W."/>
            <person name="Cichocki N."/>
            <person name="Veneault-Fourrey C."/>
            <person name="LaButti K."/>
            <person name="Lindquist E.A."/>
            <person name="Lipzen A."/>
            <person name="Lundell T."/>
            <person name="Morin E."/>
            <person name="Murat C."/>
            <person name="Riley R."/>
            <person name="Ohm R."/>
            <person name="Sun H."/>
            <person name="Tunlid A."/>
            <person name="Henrissat B."/>
            <person name="Grigoriev I.V."/>
            <person name="Hibbett D.S."/>
            <person name="Martin F."/>
        </authorList>
    </citation>
    <scope>NUCLEOTIDE SEQUENCE [LARGE SCALE GENOMIC DNA]</scope>
    <source>
        <strain evidence="9">LaAM-08-1</strain>
    </source>
</reference>
<dbReference type="PRINTS" id="PR00616">
    <property type="entry name" value="CCAATSUBUNTB"/>
</dbReference>
<comment type="function">
    <text evidence="6">Component of the sequence-specific heterotrimeric transcription factor (NF-Y) which specifically recognizes a 5'-CCAAT-3' box motif found in the promoters of its target genes.</text>
</comment>
<dbReference type="PANTHER" id="PTHR12632">
    <property type="entry name" value="TRANSCRIPTION FACTOR NF-Y ALPHA-RELATED"/>
    <property type="match status" value="1"/>
</dbReference>
<protein>
    <recommendedName>
        <fullName evidence="6">Transcriptional activator HAP2</fullName>
    </recommendedName>
</protein>
<comment type="subunit">
    <text evidence="6">Heterotrimer.</text>
</comment>
<dbReference type="Gene3D" id="6.10.250.2430">
    <property type="match status" value="1"/>
</dbReference>
<evidence type="ECO:0000256" key="7">
    <source>
        <dbReference type="SAM" id="MobiDB-lite"/>
    </source>
</evidence>
<feature type="compositionally biased region" description="Polar residues" evidence="7">
    <location>
        <begin position="170"/>
        <end position="188"/>
    </location>
</feature>
<dbReference type="SMART" id="SM00521">
    <property type="entry name" value="CBF"/>
    <property type="match status" value="1"/>
</dbReference>
<organism evidence="8 9">
    <name type="scientific">Laccaria amethystina LaAM-08-1</name>
    <dbReference type="NCBI Taxonomy" id="1095629"/>
    <lineage>
        <taxon>Eukaryota</taxon>
        <taxon>Fungi</taxon>
        <taxon>Dikarya</taxon>
        <taxon>Basidiomycota</taxon>
        <taxon>Agaricomycotina</taxon>
        <taxon>Agaricomycetes</taxon>
        <taxon>Agaricomycetidae</taxon>
        <taxon>Agaricales</taxon>
        <taxon>Agaricineae</taxon>
        <taxon>Hydnangiaceae</taxon>
        <taxon>Laccaria</taxon>
    </lineage>
</organism>
<evidence type="ECO:0000256" key="5">
    <source>
        <dbReference type="ARBA" id="ARBA00023242"/>
    </source>
</evidence>
<name>A0A0C9Y0N9_9AGAR</name>
<dbReference type="STRING" id="1095629.A0A0C9Y0N9"/>
<dbReference type="GO" id="GO:0003700">
    <property type="term" value="F:DNA-binding transcription factor activity"/>
    <property type="evidence" value="ECO:0007669"/>
    <property type="project" value="UniProtKB-UniRule"/>
</dbReference>
<dbReference type="GO" id="GO:0005634">
    <property type="term" value="C:nucleus"/>
    <property type="evidence" value="ECO:0007669"/>
    <property type="project" value="UniProtKB-SubCell"/>
</dbReference>
<dbReference type="OrthoDB" id="3030864at2759"/>
<dbReference type="GO" id="GO:0003677">
    <property type="term" value="F:DNA binding"/>
    <property type="evidence" value="ECO:0007669"/>
    <property type="project" value="UniProtKB-KW"/>
</dbReference>
<comment type="similarity">
    <text evidence="6">Belongs to the NFYA/HAP2 subunit family.</text>
</comment>
<keyword evidence="4 6" id="KW-0804">Transcription</keyword>
<dbReference type="Proteomes" id="UP000054477">
    <property type="component" value="Unassembled WGS sequence"/>
</dbReference>
<dbReference type="AlphaFoldDB" id="A0A0C9Y0N9"/>
<evidence type="ECO:0000256" key="2">
    <source>
        <dbReference type="ARBA" id="ARBA00023015"/>
    </source>
</evidence>
<evidence type="ECO:0000256" key="1">
    <source>
        <dbReference type="ARBA" id="ARBA00004123"/>
    </source>
</evidence>
<dbReference type="EMBL" id="KN838579">
    <property type="protein sequence ID" value="KIK03527.1"/>
    <property type="molecule type" value="Genomic_DNA"/>
</dbReference>
<dbReference type="HOGENOM" id="CLU_051364_0_0_1"/>
<evidence type="ECO:0000256" key="3">
    <source>
        <dbReference type="ARBA" id="ARBA00023125"/>
    </source>
</evidence>
<reference evidence="8 9" key="1">
    <citation type="submission" date="2014-04" db="EMBL/GenBank/DDBJ databases">
        <authorList>
            <consortium name="DOE Joint Genome Institute"/>
            <person name="Kuo A."/>
            <person name="Kohler A."/>
            <person name="Nagy L.G."/>
            <person name="Floudas D."/>
            <person name="Copeland A."/>
            <person name="Barry K.W."/>
            <person name="Cichocki N."/>
            <person name="Veneault-Fourrey C."/>
            <person name="LaButti K."/>
            <person name="Lindquist E.A."/>
            <person name="Lipzen A."/>
            <person name="Lundell T."/>
            <person name="Morin E."/>
            <person name="Murat C."/>
            <person name="Sun H."/>
            <person name="Tunlid A."/>
            <person name="Henrissat B."/>
            <person name="Grigoriev I.V."/>
            <person name="Hibbett D.S."/>
            <person name="Martin F."/>
            <person name="Nordberg H.P."/>
            <person name="Cantor M.N."/>
            <person name="Hua S.X."/>
        </authorList>
    </citation>
    <scope>NUCLEOTIDE SEQUENCE [LARGE SCALE GENOMIC DNA]</scope>
    <source>
        <strain evidence="8 9">LaAM-08-1</strain>
    </source>
</reference>
<feature type="region of interest" description="Disordered" evidence="7">
    <location>
        <begin position="170"/>
        <end position="197"/>
    </location>
</feature>
<dbReference type="Pfam" id="PF02045">
    <property type="entry name" value="CBFB_NFYA"/>
    <property type="match status" value="1"/>
</dbReference>
<dbReference type="PROSITE" id="PS51152">
    <property type="entry name" value="NFYA_HAP2_2"/>
    <property type="match status" value="1"/>
</dbReference>